<dbReference type="PROSITE" id="PS00059">
    <property type="entry name" value="ADH_ZINC"/>
    <property type="match status" value="1"/>
</dbReference>
<dbReference type="PROSITE" id="PS51192">
    <property type="entry name" value="HELICASE_ATP_BIND_1"/>
    <property type="match status" value="1"/>
</dbReference>
<evidence type="ECO:0000256" key="1">
    <source>
        <dbReference type="ARBA" id="ARBA00006637"/>
    </source>
</evidence>
<evidence type="ECO:0000256" key="5">
    <source>
        <dbReference type="ARBA" id="ARBA00022840"/>
    </source>
</evidence>
<dbReference type="CDD" id="cd18789">
    <property type="entry name" value="SF2_C_XPB"/>
    <property type="match status" value="1"/>
</dbReference>
<dbReference type="InterPro" id="IPR036661">
    <property type="entry name" value="Luciferase-like_sf"/>
</dbReference>
<comment type="similarity">
    <text evidence="11">Belongs to the zinc-containing alcohol dehydrogenase family.</text>
</comment>
<dbReference type="EC" id="5.6.2.4" evidence="9"/>
<evidence type="ECO:0000256" key="9">
    <source>
        <dbReference type="ARBA" id="ARBA00034808"/>
    </source>
</evidence>
<dbReference type="InterPro" id="IPR006935">
    <property type="entry name" value="Helicase/UvrB_N"/>
</dbReference>
<gene>
    <name evidence="14" type="ORF">ST47_g1302</name>
</gene>
<dbReference type="Pfam" id="PF04851">
    <property type="entry name" value="ResIII"/>
    <property type="match status" value="1"/>
</dbReference>
<dbReference type="Gene3D" id="3.40.50.720">
    <property type="entry name" value="NAD(P)-binding Rossmann-like Domain"/>
    <property type="match status" value="1"/>
</dbReference>
<comment type="similarity">
    <text evidence="1">Belongs to the helicase family. RAD25/XPB subfamily.</text>
</comment>
<keyword evidence="2" id="KW-0547">Nucleotide-binding</keyword>
<dbReference type="InterPro" id="IPR050615">
    <property type="entry name" value="ATP-dep_DNA_Helicase"/>
</dbReference>
<organism evidence="14 15">
    <name type="scientific">Didymella rabiei</name>
    <name type="common">Chickpea ascochyta blight fungus</name>
    <name type="synonym">Mycosphaerella rabiei</name>
    <dbReference type="NCBI Taxonomy" id="5454"/>
    <lineage>
        <taxon>Eukaryota</taxon>
        <taxon>Fungi</taxon>
        <taxon>Dikarya</taxon>
        <taxon>Ascomycota</taxon>
        <taxon>Pezizomycotina</taxon>
        <taxon>Dothideomycetes</taxon>
        <taxon>Pleosporomycetidae</taxon>
        <taxon>Pleosporales</taxon>
        <taxon>Pleosporineae</taxon>
        <taxon>Didymellaceae</taxon>
        <taxon>Ascochyta</taxon>
    </lineage>
</organism>
<dbReference type="Pfam" id="PF00296">
    <property type="entry name" value="Bac_luciferase"/>
    <property type="match status" value="1"/>
</dbReference>
<evidence type="ECO:0000256" key="8">
    <source>
        <dbReference type="ARBA" id="ARBA00034617"/>
    </source>
</evidence>
<dbReference type="SMART" id="SM00829">
    <property type="entry name" value="PKS_ER"/>
    <property type="match status" value="1"/>
</dbReference>
<evidence type="ECO:0000259" key="12">
    <source>
        <dbReference type="PROSITE" id="PS51192"/>
    </source>
</evidence>
<sequence>MTHLDHLGFEEAWMGEHHSTGAEIVPAPDMFIAAAAERTERIQFGTGVTSLPYHHPLITADRITQLDLQTRGRLIFGTGPGKIPLDAHMMGINPSDQRRRQGEALEAILALLRGEVVNMETDWFTLRDARAQLPTYRADGIETVTASTISPNGSVLAGKNGLSLLSLAASSPSGFDALDRNWDVYEKVSAEHGHRADRATWRVVNPMFLAETRAEAERAVSRRIGSMASYVNRQTGQSPAWADTPAGIIDQWRNDTLGEFGQAIIGTPEDAIAQIERLIEKTGGFGTFLILHVDMASWEDTKRSYELFASEVVPHFRKRNVGRQASMQFAEDNREYLIGGLVGAITKAHTDYYGRPAETGAIADPPPLAPHQIRIDVVACGICGSDLSMSKDPCRFVEVAHDGGYPLATFDPDAPVVLGHEYAGIVSETGSAVDDFAIGDRVAGIGLATDTATGIPTIIGYSNEYHGAFGDHIVVDAFWVRKVPDHLSLEHATLAEPLHVGEMHLQQSGLTSADSALVIGCGTIGLGAIVAAKARGAQIVIASEPSPKRRELAAKMGADIVVDPAEQDPIELWNRMIAEGNQLVGQAANGVLIAYECSGRAGVIGELMHTLPFNSRIQVLAAPFGDETIIPVVGQFRRISINFGHGPYENAYDITLQRLADGEIDAEAIITGRVGLDGVSDAFAALRAPDEHEDSVTDGPLIVQSDKTLLLEVDHERAGDARQAIAPFAELERAPEHVHTYRITPLALWNARAAGHDAEQVVDALVSYSRFAVPQPLLVDIVDTMARYGRLQLVKSPVHGLILVSLDRAVLTEVMRHKKISPMLGEKVDDDTVIVHPSERGRLKQMLLKVGWPAEDLAGYVDGEAHPIDLAFEEGHWELRDYQQMAADSFWAGGSGVVVLPCGAGKTMVGAAAMAKAKATTLILVTNTVAGRQWKRELIARTSLTEEEIGEYSGERKEIRPVTIATYQVITRRTKGEYKHLELFDSRDWGLVIYDEVHLLPAPVFRMTADLQSRRRLGLTATLVREDGREGDVFSLIGPKRYDAPWKDIEAQGWIAPADCVEVRVTMTDAERMSYAVAEPEERYKLCSTAHTKIAVVKSILAKHPDSPTLVIGAYLDQLDELGEALNAPVIKGSTKNKEREILFDQFRNGEIQTLVVSKVANFSIDLPEASVAVQVSGTFGSRQEEAQRLGRLLRPKHDGGQAHFYSVVSRDTLDAEYAAHRQRFLAEQGYAYRITDADDLLGPAIG</sequence>
<dbReference type="SMART" id="SM00487">
    <property type="entry name" value="DEXDc"/>
    <property type="match status" value="1"/>
</dbReference>
<dbReference type="InterPro" id="IPR032438">
    <property type="entry name" value="ERCC3_RAD25_C"/>
</dbReference>
<dbReference type="SUPFAM" id="SSF51735">
    <property type="entry name" value="NAD(P)-binding Rossmann-fold domains"/>
    <property type="match status" value="1"/>
</dbReference>
<keyword evidence="5" id="KW-0067">ATP-binding</keyword>
<dbReference type="Pfam" id="PF13625">
    <property type="entry name" value="Helicase_C_3"/>
    <property type="match status" value="1"/>
</dbReference>
<dbReference type="Pfam" id="PF08240">
    <property type="entry name" value="ADH_N"/>
    <property type="match status" value="1"/>
</dbReference>
<dbReference type="GO" id="GO:0008270">
    <property type="term" value="F:zinc ion binding"/>
    <property type="evidence" value="ECO:0007669"/>
    <property type="project" value="InterPro"/>
</dbReference>
<dbReference type="GO" id="GO:0043138">
    <property type="term" value="F:3'-5' DNA helicase activity"/>
    <property type="evidence" value="ECO:0007669"/>
    <property type="project" value="UniProtKB-EC"/>
</dbReference>
<dbReference type="InterPro" id="IPR020843">
    <property type="entry name" value="ER"/>
</dbReference>
<dbReference type="Gene3D" id="3.90.180.10">
    <property type="entry name" value="Medium-chain alcohol dehydrogenases, catalytic domain"/>
    <property type="match status" value="1"/>
</dbReference>
<dbReference type="PRINTS" id="PR00851">
    <property type="entry name" value="XRODRMPGMNTB"/>
</dbReference>
<dbReference type="EMBL" id="JYNV01000060">
    <property type="protein sequence ID" value="KZM27597.1"/>
    <property type="molecule type" value="Genomic_DNA"/>
</dbReference>
<dbReference type="InterPro" id="IPR011251">
    <property type="entry name" value="Luciferase-like_dom"/>
</dbReference>
<comment type="cofactor">
    <cofactor evidence="11">
        <name>Zn(2+)</name>
        <dbReference type="ChEBI" id="CHEBI:29105"/>
    </cofactor>
</comment>
<evidence type="ECO:0000256" key="4">
    <source>
        <dbReference type="ARBA" id="ARBA00022806"/>
    </source>
</evidence>
<dbReference type="GO" id="GO:0016705">
    <property type="term" value="F:oxidoreductase activity, acting on paired donors, with incorporation or reduction of molecular oxygen"/>
    <property type="evidence" value="ECO:0007669"/>
    <property type="project" value="InterPro"/>
</dbReference>
<evidence type="ECO:0000313" key="14">
    <source>
        <dbReference type="EMBL" id="KZM27597.1"/>
    </source>
</evidence>
<dbReference type="Pfam" id="PF16203">
    <property type="entry name" value="ERCC3_RAD25_C"/>
    <property type="match status" value="1"/>
</dbReference>
<keyword evidence="6" id="KW-0560">Oxidoreductase</keyword>
<dbReference type="SUPFAM" id="SSF52540">
    <property type="entry name" value="P-loop containing nucleoside triphosphate hydrolases"/>
    <property type="match status" value="2"/>
</dbReference>
<reference evidence="14 15" key="1">
    <citation type="journal article" date="2016" name="Sci. Rep.">
        <title>Draft genome sequencing and secretome analysis of fungal phytopathogen Ascochyta rabiei provides insight into the necrotrophic effector repertoire.</title>
        <authorList>
            <person name="Verma S."/>
            <person name="Gazara R.K."/>
            <person name="Nizam S."/>
            <person name="Parween S."/>
            <person name="Chattopadhyay D."/>
            <person name="Verma P.K."/>
        </authorList>
    </citation>
    <scope>NUCLEOTIDE SEQUENCE [LARGE SCALE GENOMIC DNA]</scope>
    <source>
        <strain evidence="14 15">ArDII</strain>
    </source>
</reference>
<feature type="domain" description="Helicase C-terminal" evidence="13">
    <location>
        <begin position="1096"/>
        <end position="1241"/>
    </location>
</feature>
<dbReference type="InterPro" id="IPR032830">
    <property type="entry name" value="XPB/Ssl2_N"/>
</dbReference>
<evidence type="ECO:0000256" key="6">
    <source>
        <dbReference type="ARBA" id="ARBA00023002"/>
    </source>
</evidence>
<accession>A0A163L9D7</accession>
<keyword evidence="4" id="KW-0347">Helicase</keyword>
<dbReference type="GO" id="GO:0005524">
    <property type="term" value="F:ATP binding"/>
    <property type="evidence" value="ECO:0007669"/>
    <property type="project" value="UniProtKB-KW"/>
</dbReference>
<dbReference type="Proteomes" id="UP000076837">
    <property type="component" value="Unassembled WGS sequence"/>
</dbReference>
<dbReference type="SUPFAM" id="SSF50129">
    <property type="entry name" value="GroES-like"/>
    <property type="match status" value="1"/>
</dbReference>
<dbReference type="GO" id="GO:0016787">
    <property type="term" value="F:hydrolase activity"/>
    <property type="evidence" value="ECO:0007669"/>
    <property type="project" value="UniProtKB-KW"/>
</dbReference>
<comment type="caution">
    <text evidence="14">The sequence shown here is derived from an EMBL/GenBank/DDBJ whole genome shotgun (WGS) entry which is preliminary data.</text>
</comment>
<dbReference type="STRING" id="5454.A0A163L9D7"/>
<keyword evidence="15" id="KW-1185">Reference proteome</keyword>
<keyword evidence="7" id="KW-0413">Isomerase</keyword>
<dbReference type="InterPro" id="IPR036291">
    <property type="entry name" value="NAD(P)-bd_dom_sf"/>
</dbReference>
<proteinExistence type="inferred from homology"/>
<dbReference type="InterPro" id="IPR027417">
    <property type="entry name" value="P-loop_NTPase"/>
</dbReference>
<keyword evidence="11" id="KW-0479">Metal-binding</keyword>
<comment type="catalytic activity">
    <reaction evidence="8">
        <text>Couples ATP hydrolysis with the unwinding of duplex DNA by translocating in the 3'-5' direction.</text>
        <dbReference type="EC" id="5.6.2.4"/>
    </reaction>
</comment>
<dbReference type="Gene3D" id="3.20.20.30">
    <property type="entry name" value="Luciferase-like domain"/>
    <property type="match status" value="1"/>
</dbReference>
<dbReference type="NCBIfam" id="NF045503">
    <property type="entry name" value="repair_heli_XPB"/>
    <property type="match status" value="1"/>
</dbReference>
<comment type="catalytic activity">
    <reaction evidence="10">
        <text>ATP + H2O = ADP + phosphate + H(+)</text>
        <dbReference type="Rhea" id="RHEA:13065"/>
        <dbReference type="ChEBI" id="CHEBI:15377"/>
        <dbReference type="ChEBI" id="CHEBI:15378"/>
        <dbReference type="ChEBI" id="CHEBI:30616"/>
        <dbReference type="ChEBI" id="CHEBI:43474"/>
        <dbReference type="ChEBI" id="CHEBI:456216"/>
        <dbReference type="EC" id="5.6.2.4"/>
    </reaction>
</comment>
<dbReference type="InterPro" id="IPR001650">
    <property type="entry name" value="Helicase_C-like"/>
</dbReference>
<evidence type="ECO:0000256" key="3">
    <source>
        <dbReference type="ARBA" id="ARBA00022801"/>
    </source>
</evidence>
<dbReference type="SUPFAM" id="SSF51679">
    <property type="entry name" value="Bacterial luciferase-like"/>
    <property type="match status" value="1"/>
</dbReference>
<dbReference type="Pfam" id="PF00107">
    <property type="entry name" value="ADH_zinc_N"/>
    <property type="match status" value="1"/>
</dbReference>
<evidence type="ECO:0000256" key="10">
    <source>
        <dbReference type="ARBA" id="ARBA00048988"/>
    </source>
</evidence>
<dbReference type="Gene3D" id="3.40.50.300">
    <property type="entry name" value="P-loop containing nucleotide triphosphate hydrolases"/>
    <property type="match status" value="2"/>
</dbReference>
<dbReference type="SMART" id="SM00490">
    <property type="entry name" value="HELICc"/>
    <property type="match status" value="1"/>
</dbReference>
<dbReference type="InterPro" id="IPR013149">
    <property type="entry name" value="ADH-like_C"/>
</dbReference>
<dbReference type="InterPro" id="IPR011032">
    <property type="entry name" value="GroES-like_sf"/>
</dbReference>
<evidence type="ECO:0000256" key="7">
    <source>
        <dbReference type="ARBA" id="ARBA00023235"/>
    </source>
</evidence>
<evidence type="ECO:0000256" key="11">
    <source>
        <dbReference type="RuleBase" id="RU361277"/>
    </source>
</evidence>
<protein>
    <recommendedName>
        <fullName evidence="9">DNA 3'-5' helicase</fullName>
        <ecNumber evidence="9">5.6.2.4</ecNumber>
    </recommendedName>
</protein>
<name>A0A163L9D7_DIDRA</name>
<dbReference type="InterPro" id="IPR002328">
    <property type="entry name" value="ADH_Zn_CS"/>
</dbReference>
<dbReference type="InterPro" id="IPR013154">
    <property type="entry name" value="ADH-like_N"/>
</dbReference>
<dbReference type="AlphaFoldDB" id="A0A163L9D7"/>
<evidence type="ECO:0000259" key="13">
    <source>
        <dbReference type="PROSITE" id="PS51194"/>
    </source>
</evidence>
<dbReference type="InterPro" id="IPR014001">
    <property type="entry name" value="Helicase_ATP-bd"/>
</dbReference>
<feature type="domain" description="Helicase ATP-binding" evidence="12">
    <location>
        <begin position="887"/>
        <end position="1041"/>
    </location>
</feature>
<keyword evidence="11" id="KW-0862">Zinc</keyword>
<evidence type="ECO:0000256" key="2">
    <source>
        <dbReference type="ARBA" id="ARBA00022741"/>
    </source>
</evidence>
<dbReference type="PANTHER" id="PTHR11274">
    <property type="entry name" value="RAD25/XP-B DNA REPAIR HELICASE"/>
    <property type="match status" value="1"/>
</dbReference>
<dbReference type="GO" id="GO:0003677">
    <property type="term" value="F:DNA binding"/>
    <property type="evidence" value="ECO:0007669"/>
    <property type="project" value="InterPro"/>
</dbReference>
<dbReference type="PROSITE" id="PS51194">
    <property type="entry name" value="HELICASE_CTER"/>
    <property type="match status" value="1"/>
</dbReference>
<dbReference type="PANTHER" id="PTHR11274:SF0">
    <property type="entry name" value="GENERAL TRANSCRIPTION AND DNA REPAIR FACTOR IIH HELICASE SUBUNIT XPB"/>
    <property type="match status" value="1"/>
</dbReference>
<evidence type="ECO:0000313" key="15">
    <source>
        <dbReference type="Proteomes" id="UP000076837"/>
    </source>
</evidence>
<keyword evidence="3" id="KW-0378">Hydrolase</keyword>